<dbReference type="AlphaFoldDB" id="A0A8D8PIL4"/>
<organism evidence="1">
    <name type="scientific">Culex pipiens</name>
    <name type="common">House mosquito</name>
    <dbReference type="NCBI Taxonomy" id="7175"/>
    <lineage>
        <taxon>Eukaryota</taxon>
        <taxon>Metazoa</taxon>
        <taxon>Ecdysozoa</taxon>
        <taxon>Arthropoda</taxon>
        <taxon>Hexapoda</taxon>
        <taxon>Insecta</taxon>
        <taxon>Pterygota</taxon>
        <taxon>Neoptera</taxon>
        <taxon>Endopterygota</taxon>
        <taxon>Diptera</taxon>
        <taxon>Nematocera</taxon>
        <taxon>Culicoidea</taxon>
        <taxon>Culicidae</taxon>
        <taxon>Culicinae</taxon>
        <taxon>Culicini</taxon>
        <taxon>Culex</taxon>
        <taxon>Culex</taxon>
    </lineage>
</organism>
<dbReference type="EMBL" id="HBUE01243261">
    <property type="protein sequence ID" value="CAG6550506.1"/>
    <property type="molecule type" value="Transcribed_RNA"/>
</dbReference>
<name>A0A8D8PIL4_CULPI</name>
<accession>A0A8D8PIL4</accession>
<dbReference type="EMBL" id="HBUE01004185">
    <property type="protein sequence ID" value="CAG6445059.1"/>
    <property type="molecule type" value="Transcribed_RNA"/>
</dbReference>
<protein>
    <submittedName>
        <fullName evidence="1">(northern house mosquito) hypothetical protein</fullName>
    </submittedName>
</protein>
<evidence type="ECO:0000313" key="1">
    <source>
        <dbReference type="EMBL" id="CAG6602800.1"/>
    </source>
</evidence>
<sequence>MQSVLQVQTITCTTIYGRSACSASHGLSSVLQDWNRLFWTSLRATRTEAYSSEGIRLFIHLSMHKSSSFGTCVGFIYRSVPASAAEVHRSPWQTRRDLV</sequence>
<dbReference type="EMBL" id="HBUE01350361">
    <property type="protein sequence ID" value="CAG6602800.1"/>
    <property type="molecule type" value="Transcribed_RNA"/>
</dbReference>
<reference evidence="1" key="1">
    <citation type="submission" date="2021-05" db="EMBL/GenBank/DDBJ databases">
        <authorList>
            <person name="Alioto T."/>
            <person name="Alioto T."/>
            <person name="Gomez Garrido J."/>
        </authorList>
    </citation>
    <scope>NUCLEOTIDE SEQUENCE</scope>
</reference>
<proteinExistence type="predicted"/>